<dbReference type="InterPro" id="IPR005135">
    <property type="entry name" value="Endo/exonuclease/phosphatase"/>
</dbReference>
<dbReference type="InterPro" id="IPR000477">
    <property type="entry name" value="RT_dom"/>
</dbReference>
<dbReference type="EMBL" id="HBUF01356537">
    <property type="protein sequence ID" value="CAG6717853.1"/>
    <property type="molecule type" value="Transcribed_RNA"/>
</dbReference>
<protein>
    <submittedName>
        <fullName evidence="2">Craniofacial development protein 2</fullName>
    </submittedName>
</protein>
<dbReference type="InterPro" id="IPR043128">
    <property type="entry name" value="Rev_trsase/Diguanyl_cyclase"/>
</dbReference>
<evidence type="ECO:0000259" key="1">
    <source>
        <dbReference type="PROSITE" id="PS50878"/>
    </source>
</evidence>
<accession>A0A8D8Y214</accession>
<name>A0A8D8Y214_9HEMI</name>
<feature type="domain" description="Reverse transcriptase" evidence="1">
    <location>
        <begin position="537"/>
        <end position="808"/>
    </location>
</feature>
<dbReference type="PROSITE" id="PS50878">
    <property type="entry name" value="RT_POL"/>
    <property type="match status" value="1"/>
</dbReference>
<reference evidence="2" key="1">
    <citation type="submission" date="2021-05" db="EMBL/GenBank/DDBJ databases">
        <authorList>
            <person name="Alioto T."/>
            <person name="Alioto T."/>
            <person name="Gomez Garrido J."/>
        </authorList>
    </citation>
    <scope>NUCLEOTIDE SEQUENCE</scope>
</reference>
<dbReference type="Gene3D" id="3.30.70.270">
    <property type="match status" value="1"/>
</dbReference>
<dbReference type="PANTHER" id="PTHR47027">
    <property type="entry name" value="REVERSE TRANSCRIPTASE DOMAIN-CONTAINING PROTEIN"/>
    <property type="match status" value="1"/>
</dbReference>
<dbReference type="PANTHER" id="PTHR47027:SF8">
    <property type="entry name" value="RIBONUCLEASE H"/>
    <property type="match status" value="1"/>
</dbReference>
<dbReference type="Pfam" id="PF14529">
    <property type="entry name" value="Exo_endo_phos_2"/>
    <property type="match status" value="1"/>
</dbReference>
<dbReference type="SUPFAM" id="SSF56219">
    <property type="entry name" value="DNase I-like"/>
    <property type="match status" value="1"/>
</dbReference>
<dbReference type="EMBL" id="HBUF01356539">
    <property type="protein sequence ID" value="CAG6717855.1"/>
    <property type="molecule type" value="Transcribed_RNA"/>
</dbReference>
<dbReference type="GO" id="GO:0071897">
    <property type="term" value="P:DNA biosynthetic process"/>
    <property type="evidence" value="ECO:0007669"/>
    <property type="project" value="UniProtKB-ARBA"/>
</dbReference>
<evidence type="ECO:0000313" key="2">
    <source>
        <dbReference type="EMBL" id="CAG6717853.1"/>
    </source>
</evidence>
<dbReference type="Pfam" id="PF00078">
    <property type="entry name" value="RVT_1"/>
    <property type="match status" value="1"/>
</dbReference>
<dbReference type="InterPro" id="IPR036691">
    <property type="entry name" value="Endo/exonu/phosph_ase_sf"/>
</dbReference>
<dbReference type="CDD" id="cd01650">
    <property type="entry name" value="RT_nLTR_like"/>
    <property type="match status" value="1"/>
</dbReference>
<dbReference type="SUPFAM" id="SSF56672">
    <property type="entry name" value="DNA/RNA polymerases"/>
    <property type="match status" value="1"/>
</dbReference>
<dbReference type="AlphaFoldDB" id="A0A8D8Y214"/>
<dbReference type="InterPro" id="IPR043502">
    <property type="entry name" value="DNA/RNA_pol_sf"/>
</dbReference>
<dbReference type="CDD" id="cd09076">
    <property type="entry name" value="L1-EN"/>
    <property type="match status" value="1"/>
</dbReference>
<sequence length="991" mass="115666">MEFVPSIIIMAMVKTKFSGYIPSIGSPGGTGTSKAIKRVKWQKKINIMTWNVKTLNQEGKIHNAIKEMKRMRVDILGISEMRWLDSGDINVDEHRVLYSGRTDGKHEQGVGIILSKEMGKCITSFTPISPRVLLVQLKESPIDINIIQVYAPTTDGTDEEVVEFYRTVEKVLIKLKKQEMTLVMGDFNSKLGAGHKTEFIGTHGLGDRNERGDMLEQFVESHKLVVLNTQFKQPPRRLYTWKAPKDKPEKVIRNQIDFILINKRYRNSCKNMKTFPGADIKSDHVPVIGEFQIVLKKIRKKIPIKVNLRQLKESRVKEVISEELKARMKELDSSRSVEEQLSYIKESVEDIKKTYLKEEQRVKKRTWMTEDILDLMEHRRINKNNVQEYKRINNIIRQEIRKAKDQEQINKCEEIEALQAKFDEFNLHRKVKEVTGQFKKKDYGKLLDEEGNIAIDLAEKKHIWKKYLDQLFHDERVEILQEETNTEQTPDIMQAEVEIAVKQMKERKAVGPDNIEAEFLKLLEDDGIKKITKIFNDIYRTGEIPREWLISEFIALPKKTAAKKCEEYRTISLMSHLLKVFLKVIHRRIYTICEEQISQTQFGFVNAVGTREALFAVQVLIQRCRDVNCDVYLCLIDYQKAFDRVRHTQMIEILRKTGINERDLRIINNLYWNQKATLRIDGEHTENIEISRGVRQGCVLSPILFNIYSEQIFKEALEDTNEGIPINGERLNNIRYADDTIVLADNLRGLQELVNKIAAVSREYGLEINSKKTKFMIVSKTKIQNVSLSVNNEPLERVAQTTYLGTNINENWEAAQEIRIRIAKAKAAFNKMGNLFRSHDISLQTKERLLKCYIFSVLLYGVEAWTLNEETIGKIEAFEMWMYRRILRISWTEHITNEEVLRRMGKKRELMSIVKIRKLQYLGHLMRNNSKYALLQVIMQGKVEGKRGRGRRRISWLHNLRKWFGKTSTELFRIAVNKVKIAMMVANIRNG</sequence>
<dbReference type="Gene3D" id="3.60.10.10">
    <property type="entry name" value="Endonuclease/exonuclease/phosphatase"/>
    <property type="match status" value="1"/>
</dbReference>
<organism evidence="2">
    <name type="scientific">Cacopsylla melanoneura</name>
    <dbReference type="NCBI Taxonomy" id="428564"/>
    <lineage>
        <taxon>Eukaryota</taxon>
        <taxon>Metazoa</taxon>
        <taxon>Ecdysozoa</taxon>
        <taxon>Arthropoda</taxon>
        <taxon>Hexapoda</taxon>
        <taxon>Insecta</taxon>
        <taxon>Pterygota</taxon>
        <taxon>Neoptera</taxon>
        <taxon>Paraneoptera</taxon>
        <taxon>Hemiptera</taxon>
        <taxon>Sternorrhyncha</taxon>
        <taxon>Psylloidea</taxon>
        <taxon>Psyllidae</taxon>
        <taxon>Psyllinae</taxon>
        <taxon>Cacopsylla</taxon>
    </lineage>
</organism>
<proteinExistence type="predicted"/>
<dbReference type="GO" id="GO:0003824">
    <property type="term" value="F:catalytic activity"/>
    <property type="evidence" value="ECO:0007669"/>
    <property type="project" value="InterPro"/>
</dbReference>